<evidence type="ECO:0000313" key="1">
    <source>
        <dbReference type="EMBL" id="KAI3928728.1"/>
    </source>
</evidence>
<dbReference type="AlphaFoldDB" id="A0AAD4SYC1"/>
<comment type="caution">
    <text evidence="1">The sequence shown here is derived from an EMBL/GenBank/DDBJ whole genome shotgun (WGS) entry which is preliminary data.</text>
</comment>
<feature type="non-terminal residue" evidence="1">
    <location>
        <position position="54"/>
    </location>
</feature>
<evidence type="ECO:0000313" key="2">
    <source>
        <dbReference type="Proteomes" id="UP001202328"/>
    </source>
</evidence>
<accession>A0AAD4SYC1</accession>
<dbReference type="Proteomes" id="UP001202328">
    <property type="component" value="Unassembled WGS sequence"/>
</dbReference>
<dbReference type="EMBL" id="JAJJMB010007708">
    <property type="protein sequence ID" value="KAI3928728.1"/>
    <property type="molecule type" value="Genomic_DNA"/>
</dbReference>
<proteinExistence type="predicted"/>
<sequence>TEKRIRETTVRRMWELDKRSSNFPAGIVLTKLYLVGAGAQEKAVPSKREERDLL</sequence>
<organism evidence="1 2">
    <name type="scientific">Papaver atlanticum</name>
    <dbReference type="NCBI Taxonomy" id="357466"/>
    <lineage>
        <taxon>Eukaryota</taxon>
        <taxon>Viridiplantae</taxon>
        <taxon>Streptophyta</taxon>
        <taxon>Embryophyta</taxon>
        <taxon>Tracheophyta</taxon>
        <taxon>Spermatophyta</taxon>
        <taxon>Magnoliopsida</taxon>
        <taxon>Ranunculales</taxon>
        <taxon>Papaveraceae</taxon>
        <taxon>Papaveroideae</taxon>
        <taxon>Papaver</taxon>
    </lineage>
</organism>
<gene>
    <name evidence="1" type="ORF">MKW98_024329</name>
</gene>
<keyword evidence="2" id="KW-1185">Reference proteome</keyword>
<reference evidence="1" key="1">
    <citation type="submission" date="2022-04" db="EMBL/GenBank/DDBJ databases">
        <title>A functionally conserved STORR gene fusion in Papaver species that diverged 16.8 million years ago.</title>
        <authorList>
            <person name="Catania T."/>
        </authorList>
    </citation>
    <scope>NUCLEOTIDE SEQUENCE</scope>
    <source>
        <strain evidence="1">S-188037</strain>
    </source>
</reference>
<name>A0AAD4SYC1_9MAGN</name>
<protein>
    <submittedName>
        <fullName evidence="1">Uncharacterized protein</fullName>
    </submittedName>
</protein>